<dbReference type="HOGENOM" id="CLU_062017_0_0_11"/>
<dbReference type="GeneID" id="41840387"/>
<dbReference type="Pfam" id="PF00999">
    <property type="entry name" value="Na_H_Exchanger"/>
    <property type="match status" value="1"/>
</dbReference>
<feature type="transmembrane region" description="Helical" evidence="9">
    <location>
        <begin position="262"/>
        <end position="282"/>
    </location>
</feature>
<evidence type="ECO:0000256" key="4">
    <source>
        <dbReference type="ARBA" id="ARBA00022449"/>
    </source>
</evidence>
<feature type="transmembrane region" description="Helical" evidence="9">
    <location>
        <begin position="55"/>
        <end position="76"/>
    </location>
</feature>
<dbReference type="GO" id="GO:1902600">
    <property type="term" value="P:proton transmembrane transport"/>
    <property type="evidence" value="ECO:0007669"/>
    <property type="project" value="InterPro"/>
</dbReference>
<accession>A0A075JG46</accession>
<comment type="subcellular location">
    <subcellularLocation>
        <location evidence="1">Membrane</location>
        <topology evidence="1">Multi-pass membrane protein</topology>
    </subcellularLocation>
</comment>
<feature type="transmembrane region" description="Helical" evidence="9">
    <location>
        <begin position="236"/>
        <end position="253"/>
    </location>
</feature>
<proteinExistence type="inferred from homology"/>
<evidence type="ECO:0000256" key="7">
    <source>
        <dbReference type="ARBA" id="ARBA00023065"/>
    </source>
</evidence>
<dbReference type="KEGG" id="dni:HX89_04075"/>
<keyword evidence="4" id="KW-0050">Antiport</keyword>
<dbReference type="EMBL" id="CP008889">
    <property type="protein sequence ID" value="AIF40272.1"/>
    <property type="molecule type" value="Genomic_DNA"/>
</dbReference>
<keyword evidence="7" id="KW-0406">Ion transport</keyword>
<dbReference type="RefSeq" id="WP_038567179.1">
    <property type="nucleotide sequence ID" value="NZ_CP008889.1"/>
</dbReference>
<dbReference type="GO" id="GO:0015297">
    <property type="term" value="F:antiporter activity"/>
    <property type="evidence" value="ECO:0007669"/>
    <property type="project" value="UniProtKB-KW"/>
</dbReference>
<feature type="transmembrane region" description="Helical" evidence="9">
    <location>
        <begin position="116"/>
        <end position="134"/>
    </location>
</feature>
<evidence type="ECO:0000313" key="12">
    <source>
        <dbReference type="Proteomes" id="UP000027986"/>
    </source>
</evidence>
<sequence>MNFAQLALICLVAVLGPLLSLPRAVRLPVVIGELVVGLALGQTGARVLDPNDGTFAFLADVGFALVMFVAGTHVPVRDKALRTGASVGVARAVAVGVLAAPAGWAIAHVFGTGHAGLYAVLLASSSASIVMPALQGMPLTGPSIVAMLPQLALADAACIVALPFAIDPAHMSRAAIGAVAVVAVSLVVFLVLRFVEQRGYRRRVHEVSEDRGLALELRVTLTILFAVAALAQWQHVSIMLAGFCVGLAVAGVGEPKRVAKQVFALTDGLFAPIFFVWLGASLNLRDLAAHPDALTLGLALGLSALVVHGAMAVTKQPWPVAVTTAAQMGVPVAAATTGTHLGVLRPGEDTAMLLGALVTIAATAALSGPLAKVAQQDGRVDPPPTP</sequence>
<feature type="transmembrane region" description="Helical" evidence="9">
    <location>
        <begin position="88"/>
        <end position="110"/>
    </location>
</feature>
<protein>
    <submittedName>
        <fullName evidence="11">Na+/H+ antiporter</fullName>
    </submittedName>
</protein>
<feature type="transmembrane region" description="Helical" evidence="9">
    <location>
        <begin position="172"/>
        <end position="192"/>
    </location>
</feature>
<evidence type="ECO:0000256" key="5">
    <source>
        <dbReference type="ARBA" id="ARBA00022692"/>
    </source>
</evidence>
<dbReference type="PANTHER" id="PTHR43562">
    <property type="entry name" value="NAPA-TYPE SODIUM/HYDROGEN ANTIPORTER"/>
    <property type="match status" value="1"/>
</dbReference>
<keyword evidence="3" id="KW-0813">Transport</keyword>
<dbReference type="AlphaFoldDB" id="A0A075JG46"/>
<evidence type="ECO:0000256" key="2">
    <source>
        <dbReference type="ARBA" id="ARBA00005551"/>
    </source>
</evidence>
<feature type="domain" description="Cation/H+ exchanger transmembrane" evidence="10">
    <location>
        <begin position="11"/>
        <end position="361"/>
    </location>
</feature>
<feature type="transmembrane region" description="Helical" evidence="9">
    <location>
        <begin position="350"/>
        <end position="371"/>
    </location>
</feature>
<dbReference type="InterPro" id="IPR038770">
    <property type="entry name" value="Na+/solute_symporter_sf"/>
</dbReference>
<dbReference type="Gene3D" id="1.20.1530.20">
    <property type="match status" value="1"/>
</dbReference>
<reference evidence="11 12" key="1">
    <citation type="submission" date="2014-07" db="EMBL/GenBank/DDBJ databases">
        <title>Genome Sequencing of Dermacoccus nishinomiyaensis.</title>
        <authorList>
            <person name="Hong K.W."/>
            <person name="Chan K.G."/>
        </authorList>
    </citation>
    <scope>NUCLEOTIDE SEQUENCE [LARGE SCALE GENOMIC DNA]</scope>
    <source>
        <strain evidence="11 12">M25</strain>
    </source>
</reference>
<comment type="similarity">
    <text evidence="2">Belongs to the monovalent cation:proton antiporter 2 (CPA2) transporter (TC 2.A.37) family.</text>
</comment>
<dbReference type="eggNOG" id="COG0475">
    <property type="taxonomic scope" value="Bacteria"/>
</dbReference>
<evidence type="ECO:0000259" key="10">
    <source>
        <dbReference type="Pfam" id="PF00999"/>
    </source>
</evidence>
<dbReference type="InterPro" id="IPR006153">
    <property type="entry name" value="Cation/H_exchanger_TM"/>
</dbReference>
<keyword evidence="6 9" id="KW-1133">Transmembrane helix</keyword>
<gene>
    <name evidence="11" type="ORF">HX89_04075</name>
</gene>
<keyword evidence="12" id="KW-1185">Reference proteome</keyword>
<keyword evidence="8 9" id="KW-0472">Membrane</keyword>
<evidence type="ECO:0000256" key="9">
    <source>
        <dbReference type="SAM" id="Phobius"/>
    </source>
</evidence>
<evidence type="ECO:0000256" key="3">
    <source>
        <dbReference type="ARBA" id="ARBA00022448"/>
    </source>
</evidence>
<dbReference type="OrthoDB" id="4413712at2"/>
<organism evidence="11 12">
    <name type="scientific">Dermacoccus nishinomiyaensis</name>
    <dbReference type="NCBI Taxonomy" id="1274"/>
    <lineage>
        <taxon>Bacteria</taxon>
        <taxon>Bacillati</taxon>
        <taxon>Actinomycetota</taxon>
        <taxon>Actinomycetes</taxon>
        <taxon>Micrococcales</taxon>
        <taxon>Dermacoccaceae</taxon>
        <taxon>Dermacoccus</taxon>
    </lineage>
</organism>
<feature type="transmembrane region" description="Helical" evidence="9">
    <location>
        <begin position="294"/>
        <end position="313"/>
    </location>
</feature>
<evidence type="ECO:0000256" key="8">
    <source>
        <dbReference type="ARBA" id="ARBA00023136"/>
    </source>
</evidence>
<keyword evidence="5 9" id="KW-0812">Transmembrane</keyword>
<name>A0A075JG46_9MICO</name>
<evidence type="ECO:0000313" key="11">
    <source>
        <dbReference type="EMBL" id="AIF40272.1"/>
    </source>
</evidence>
<feature type="transmembrane region" description="Helical" evidence="9">
    <location>
        <begin position="320"/>
        <end position="344"/>
    </location>
</feature>
<dbReference type="GO" id="GO:0016020">
    <property type="term" value="C:membrane"/>
    <property type="evidence" value="ECO:0007669"/>
    <property type="project" value="UniProtKB-SubCell"/>
</dbReference>
<evidence type="ECO:0000256" key="1">
    <source>
        <dbReference type="ARBA" id="ARBA00004141"/>
    </source>
</evidence>
<feature type="transmembrane region" description="Helical" evidence="9">
    <location>
        <begin position="146"/>
        <end position="166"/>
    </location>
</feature>
<dbReference type="Proteomes" id="UP000027986">
    <property type="component" value="Chromosome"/>
</dbReference>
<evidence type="ECO:0000256" key="6">
    <source>
        <dbReference type="ARBA" id="ARBA00022989"/>
    </source>
</evidence>
<dbReference type="PANTHER" id="PTHR43562:SF1">
    <property type="entry name" value="NA(+)_H(+) ANTIPORTER YJBQ-RELATED"/>
    <property type="match status" value="1"/>
</dbReference>